<gene>
    <name evidence="2" type="ORF">EV670_2430</name>
</gene>
<dbReference type="InterPro" id="IPR041854">
    <property type="entry name" value="BFD-like_2Fe2S-bd_dom_sf"/>
</dbReference>
<comment type="caution">
    <text evidence="2">The sequence shown here is derived from an EMBL/GenBank/DDBJ whole genome shotgun (WGS) entry which is preliminary data.</text>
</comment>
<name>A0A4Q7VPG8_9BURK</name>
<keyword evidence="3" id="KW-1185">Reference proteome</keyword>
<evidence type="ECO:0000313" key="2">
    <source>
        <dbReference type="EMBL" id="RZT98028.1"/>
    </source>
</evidence>
<dbReference type="Proteomes" id="UP000293671">
    <property type="component" value="Unassembled WGS sequence"/>
</dbReference>
<sequence length="72" mass="7743">MIVCICRRVSDRDIARHAPACGDFDELQMETGVSTSCGRCRDCAQALFEHHGRVGGACELRCEGAVSMVLAA</sequence>
<dbReference type="AlphaFoldDB" id="A0A4Q7VPG8"/>
<reference evidence="2 3" key="1">
    <citation type="submission" date="2019-02" db="EMBL/GenBank/DDBJ databases">
        <title>Genomic Encyclopedia of Type Strains, Phase IV (KMG-IV): sequencing the most valuable type-strain genomes for metagenomic binning, comparative biology and taxonomic classification.</title>
        <authorList>
            <person name="Goeker M."/>
        </authorList>
    </citation>
    <scope>NUCLEOTIDE SEQUENCE [LARGE SCALE GENOMIC DNA]</scope>
    <source>
        <strain evidence="2 3">DSM 19570</strain>
    </source>
</reference>
<feature type="domain" description="BFD-like [2Fe-2S]-binding" evidence="1">
    <location>
        <begin position="2"/>
        <end position="49"/>
    </location>
</feature>
<dbReference type="Pfam" id="PF04324">
    <property type="entry name" value="Fer2_BFD"/>
    <property type="match status" value="1"/>
</dbReference>
<protein>
    <submittedName>
        <fullName evidence="2">Bacterioferritin-associated ferredoxin</fullName>
    </submittedName>
</protein>
<evidence type="ECO:0000313" key="3">
    <source>
        <dbReference type="Proteomes" id="UP000293671"/>
    </source>
</evidence>
<organism evidence="2 3">
    <name type="scientific">Rivibacter subsaxonicus</name>
    <dbReference type="NCBI Taxonomy" id="457575"/>
    <lineage>
        <taxon>Bacteria</taxon>
        <taxon>Pseudomonadati</taxon>
        <taxon>Pseudomonadota</taxon>
        <taxon>Betaproteobacteria</taxon>
        <taxon>Burkholderiales</taxon>
        <taxon>Rivibacter</taxon>
    </lineage>
</organism>
<proteinExistence type="predicted"/>
<dbReference type="Gene3D" id="1.10.10.1100">
    <property type="entry name" value="BFD-like [2Fe-2S]-binding domain"/>
    <property type="match status" value="1"/>
</dbReference>
<dbReference type="EMBL" id="SHKP01000006">
    <property type="protein sequence ID" value="RZT98028.1"/>
    <property type="molecule type" value="Genomic_DNA"/>
</dbReference>
<evidence type="ECO:0000259" key="1">
    <source>
        <dbReference type="Pfam" id="PF04324"/>
    </source>
</evidence>
<dbReference type="RefSeq" id="WP_130432404.1">
    <property type="nucleotide sequence ID" value="NZ_SHKP01000006.1"/>
</dbReference>
<accession>A0A4Q7VPG8</accession>
<dbReference type="OrthoDB" id="9815350at2"/>
<dbReference type="InterPro" id="IPR007419">
    <property type="entry name" value="BFD-like_2Fe2S-bd_dom"/>
</dbReference>